<evidence type="ECO:0000313" key="2">
    <source>
        <dbReference type="EMBL" id="MFC0675166.1"/>
    </source>
</evidence>
<organism evidence="2 3">
    <name type="scientific">Brachybacterium hainanense</name>
    <dbReference type="NCBI Taxonomy" id="1541174"/>
    <lineage>
        <taxon>Bacteria</taxon>
        <taxon>Bacillati</taxon>
        <taxon>Actinomycetota</taxon>
        <taxon>Actinomycetes</taxon>
        <taxon>Micrococcales</taxon>
        <taxon>Dermabacteraceae</taxon>
        <taxon>Brachybacterium</taxon>
    </lineage>
</organism>
<feature type="region of interest" description="Disordered" evidence="1">
    <location>
        <begin position="1"/>
        <end position="58"/>
    </location>
</feature>
<reference evidence="2 3" key="1">
    <citation type="submission" date="2024-09" db="EMBL/GenBank/DDBJ databases">
        <authorList>
            <person name="Sun Q."/>
            <person name="Mori K."/>
        </authorList>
    </citation>
    <scope>NUCLEOTIDE SEQUENCE [LARGE SCALE GENOMIC DNA]</scope>
    <source>
        <strain evidence="2 3">CICC 10874</strain>
    </source>
</reference>
<evidence type="ECO:0000256" key="1">
    <source>
        <dbReference type="SAM" id="MobiDB-lite"/>
    </source>
</evidence>
<keyword evidence="3" id="KW-1185">Reference proteome</keyword>
<dbReference type="RefSeq" id="WP_376981946.1">
    <property type="nucleotide sequence ID" value="NZ_JBHLSV010000020.1"/>
</dbReference>
<protein>
    <submittedName>
        <fullName evidence="2">DUF3710 domain-containing protein</fullName>
    </submittedName>
</protein>
<accession>A0ABV6REI4</accession>
<dbReference type="Proteomes" id="UP001589793">
    <property type="component" value="Unassembled WGS sequence"/>
</dbReference>
<dbReference type="EMBL" id="JBHLSV010000020">
    <property type="protein sequence ID" value="MFC0675166.1"/>
    <property type="molecule type" value="Genomic_DNA"/>
</dbReference>
<dbReference type="InterPro" id="IPR022183">
    <property type="entry name" value="DUF3710"/>
</dbReference>
<feature type="compositionally biased region" description="Basic and acidic residues" evidence="1">
    <location>
        <begin position="40"/>
        <end position="51"/>
    </location>
</feature>
<gene>
    <name evidence="2" type="ORF">ACFFF6_14475</name>
</gene>
<sequence>MGLFSRRRKQTEDAAQAADRIAEEQDDAARTPEPEETEKEDAGGARPEHLEPGPYDAADAPEEERIDLGGLLIPLVKGLELRMEMDQRSRAVTGANLVLDGSSLQLQAFAAPKTRGLWDEVRGSLRESITAQGGTAETRTGPFGTELIARLPLKRADGRTGYRPARFIGVDGPRWFVRAILSGAALSDREQSARFETLLSRIVVVRGRDAMAPQELIPLSLPGQRAGVLAPAEDPLDPLARGPEITEIG</sequence>
<dbReference type="Pfam" id="PF12502">
    <property type="entry name" value="DUF3710"/>
    <property type="match status" value="1"/>
</dbReference>
<proteinExistence type="predicted"/>
<name>A0ABV6REI4_9MICO</name>
<feature type="compositionally biased region" description="Basic and acidic residues" evidence="1">
    <location>
        <begin position="20"/>
        <end position="33"/>
    </location>
</feature>
<comment type="caution">
    <text evidence="2">The sequence shown here is derived from an EMBL/GenBank/DDBJ whole genome shotgun (WGS) entry which is preliminary data.</text>
</comment>
<evidence type="ECO:0000313" key="3">
    <source>
        <dbReference type="Proteomes" id="UP001589793"/>
    </source>
</evidence>